<protein>
    <recommendedName>
        <fullName evidence="3">Transcriptional regulator</fullName>
    </recommendedName>
</protein>
<dbReference type="AlphaFoldDB" id="A0AB36FSH3"/>
<reference evidence="1 2" key="1">
    <citation type="submission" date="2016-09" db="EMBL/GenBank/DDBJ databases">
        <title>Draft Genome Sequence of four Alteromonas macleodii strains isolated from copper coupons and grown long-term at elevated copper levels.</title>
        <authorList>
            <person name="Cusick K."/>
            <person name="Dale J."/>
            <person name="Little B."/>
            <person name="Biffinger J."/>
        </authorList>
    </citation>
    <scope>NUCLEOTIDE SEQUENCE [LARGE SCALE GENOMIC DNA]</scope>
    <source>
        <strain evidence="1 2">KCP01</strain>
    </source>
</reference>
<evidence type="ECO:0008006" key="3">
    <source>
        <dbReference type="Google" id="ProtNLM"/>
    </source>
</evidence>
<evidence type="ECO:0000313" key="1">
    <source>
        <dbReference type="EMBL" id="OES32864.1"/>
    </source>
</evidence>
<organism evidence="1 2">
    <name type="scientific">Alteromonas macleodii</name>
    <name type="common">Pseudoalteromonas macleodii</name>
    <dbReference type="NCBI Taxonomy" id="28108"/>
    <lineage>
        <taxon>Bacteria</taxon>
        <taxon>Pseudomonadati</taxon>
        <taxon>Pseudomonadota</taxon>
        <taxon>Gammaproteobacteria</taxon>
        <taxon>Alteromonadales</taxon>
        <taxon>Alteromonadaceae</taxon>
        <taxon>Alteromonas/Salinimonas group</taxon>
        <taxon>Alteromonas</taxon>
    </lineage>
</organism>
<accession>A0AB36FSH3</accession>
<dbReference type="Proteomes" id="UP000095392">
    <property type="component" value="Unassembled WGS sequence"/>
</dbReference>
<keyword evidence="2" id="KW-1185">Reference proteome</keyword>
<name>A0AB36FSH3_ALTMA</name>
<gene>
    <name evidence="1" type="ORF">BFV95_1858</name>
</gene>
<comment type="caution">
    <text evidence="1">The sequence shown here is derived from an EMBL/GenBank/DDBJ whole genome shotgun (WGS) entry which is preliminary data.</text>
</comment>
<sequence length="37" mass="4332">MTLKKWIAIIETACRGELSIHHLKPLFQRNLINKSDI</sequence>
<dbReference type="EMBL" id="MIPY01000010">
    <property type="protein sequence ID" value="OES32864.1"/>
    <property type="molecule type" value="Genomic_DNA"/>
</dbReference>
<evidence type="ECO:0000313" key="2">
    <source>
        <dbReference type="Proteomes" id="UP000095392"/>
    </source>
</evidence>
<proteinExistence type="predicted"/>